<dbReference type="InterPro" id="IPR013321">
    <property type="entry name" value="Arc_rbn_hlx_hlx"/>
</dbReference>
<dbReference type="SUPFAM" id="SSF143100">
    <property type="entry name" value="TTHA1013/TTHA0281-like"/>
    <property type="match status" value="1"/>
</dbReference>
<reference evidence="2 3" key="1">
    <citation type="submission" date="2017-08" db="EMBL/GenBank/DDBJ databases">
        <title>Draft genome sequence of pheromone producing symbiont Morganella morganii, of the female New Zealand grass grub Costelytra giveni.</title>
        <authorList>
            <person name="Laugraud A."/>
            <person name="Young S.D."/>
            <person name="Hurst M.H."/>
        </authorList>
    </citation>
    <scope>NUCLEOTIDE SEQUENCE [LARGE SCALE GENOMIC DNA]</scope>
    <source>
        <strain evidence="2 3">MMsCG</strain>
        <plasmid evidence="2">unnamed1</plasmid>
    </source>
</reference>
<evidence type="ECO:0000313" key="3">
    <source>
        <dbReference type="Proteomes" id="UP000286908"/>
    </source>
</evidence>
<dbReference type="CDD" id="cd22231">
    <property type="entry name" value="RHH_NikR_HicB-like"/>
    <property type="match status" value="1"/>
</dbReference>
<organism evidence="2 3">
    <name type="scientific">Morganella morganii</name>
    <name type="common">Proteus morganii</name>
    <dbReference type="NCBI Taxonomy" id="582"/>
    <lineage>
        <taxon>Bacteria</taxon>
        <taxon>Pseudomonadati</taxon>
        <taxon>Pseudomonadota</taxon>
        <taxon>Gammaproteobacteria</taxon>
        <taxon>Enterobacterales</taxon>
        <taxon>Morganellaceae</taxon>
        <taxon>Morganella</taxon>
    </lineage>
</organism>
<geneLocation type="plasmid" evidence="2">
    <name>unnamed1</name>
</geneLocation>
<evidence type="ECO:0000259" key="1">
    <source>
        <dbReference type="Pfam" id="PF15919"/>
    </source>
</evidence>
<dbReference type="SUPFAM" id="SSF47598">
    <property type="entry name" value="Ribbon-helix-helix"/>
    <property type="match status" value="1"/>
</dbReference>
<dbReference type="GO" id="GO:0043565">
    <property type="term" value="F:sequence-specific DNA binding"/>
    <property type="evidence" value="ECO:0007669"/>
    <property type="project" value="UniProtKB-ARBA"/>
</dbReference>
<dbReference type="InterPro" id="IPR051404">
    <property type="entry name" value="TA_system_antitoxin"/>
</dbReference>
<protein>
    <recommendedName>
        <fullName evidence="1">HicB-like antitoxin of toxin-antitoxin system domain-containing protein</fullName>
    </recommendedName>
</protein>
<dbReference type="InterPro" id="IPR035069">
    <property type="entry name" value="TTHA1013/TTHA0281-like"/>
</dbReference>
<sequence>MLYPAFIEYDSDGSASGWFPDVPGCYFAGDTLEEAHADAKSAIDAHFELLSEKGQEIPSARSQQEHLVASTGDYNNGIWLLVDVNMDKYDGKAERINITLPHRLLNRIDTLVKAHPEYGSRSAFIATAARKELQKNIG</sequence>
<dbReference type="InterPro" id="IPR031807">
    <property type="entry name" value="HicB-like"/>
</dbReference>
<dbReference type="Proteomes" id="UP000286908">
    <property type="component" value="Unassembled WGS sequence"/>
</dbReference>
<evidence type="ECO:0000313" key="2">
    <source>
        <dbReference type="EMBL" id="RUT64907.1"/>
    </source>
</evidence>
<dbReference type="Gene3D" id="3.30.160.250">
    <property type="match status" value="1"/>
</dbReference>
<comment type="caution">
    <text evidence="2">The sequence shown here is derived from an EMBL/GenBank/DDBJ whole genome shotgun (WGS) entry which is preliminary data.</text>
</comment>
<dbReference type="Pfam" id="PF15919">
    <property type="entry name" value="HicB_lk_antitox"/>
    <property type="match status" value="1"/>
</dbReference>
<dbReference type="PANTHER" id="PTHR34504">
    <property type="entry name" value="ANTITOXIN HICB"/>
    <property type="match status" value="1"/>
</dbReference>
<gene>
    <name evidence="2" type="ORF">CKG00_17450</name>
</gene>
<dbReference type="AlphaFoldDB" id="A0A433ZS09"/>
<dbReference type="Gene3D" id="1.10.1220.10">
    <property type="entry name" value="Met repressor-like"/>
    <property type="match status" value="1"/>
</dbReference>
<name>A0A433ZS09_MORMO</name>
<dbReference type="PANTHER" id="PTHR34504:SF2">
    <property type="entry name" value="UPF0150 PROTEIN SSL0259"/>
    <property type="match status" value="1"/>
</dbReference>
<dbReference type="EMBL" id="NRQY01000002">
    <property type="protein sequence ID" value="RUT64907.1"/>
    <property type="molecule type" value="Genomic_DNA"/>
</dbReference>
<keyword evidence="2" id="KW-0614">Plasmid</keyword>
<accession>A0A433ZS09</accession>
<dbReference type="InterPro" id="IPR010985">
    <property type="entry name" value="Ribbon_hlx_hlx"/>
</dbReference>
<dbReference type="GO" id="GO:0006355">
    <property type="term" value="P:regulation of DNA-templated transcription"/>
    <property type="evidence" value="ECO:0007669"/>
    <property type="project" value="InterPro"/>
</dbReference>
<dbReference type="OrthoDB" id="9807959at2"/>
<feature type="domain" description="HicB-like antitoxin of toxin-antitoxin system" evidence="1">
    <location>
        <begin position="3"/>
        <end position="129"/>
    </location>
</feature>
<proteinExistence type="predicted"/>